<dbReference type="GO" id="GO:0016805">
    <property type="term" value="F:dipeptidase activity"/>
    <property type="evidence" value="ECO:0007669"/>
    <property type="project" value="InterPro"/>
</dbReference>
<dbReference type="Pfam" id="PF07687">
    <property type="entry name" value="M20_dimer"/>
    <property type="match status" value="1"/>
</dbReference>
<dbReference type="HOGENOM" id="CLU_031812_1_0_7"/>
<dbReference type="EMBL" id="AP010904">
    <property type="protein sequence ID" value="BAH76247.1"/>
    <property type="molecule type" value="Genomic_DNA"/>
</dbReference>
<evidence type="ECO:0000313" key="4">
    <source>
        <dbReference type="EMBL" id="BAH76247.1"/>
    </source>
</evidence>
<dbReference type="InterPro" id="IPR002933">
    <property type="entry name" value="Peptidase_M20"/>
</dbReference>
<dbReference type="KEGG" id="dma:DMR_27560"/>
<evidence type="ECO:0000313" key="5">
    <source>
        <dbReference type="Proteomes" id="UP000009071"/>
    </source>
</evidence>
<dbReference type="AlphaFoldDB" id="C4XGU2"/>
<dbReference type="InterPro" id="IPR011650">
    <property type="entry name" value="Peptidase_M20_dimer"/>
</dbReference>
<dbReference type="PANTHER" id="PTHR30575">
    <property type="entry name" value="PEPTIDASE M20"/>
    <property type="match status" value="1"/>
</dbReference>
<reference evidence="4 5" key="1">
    <citation type="journal article" date="2009" name="Genome Res.">
        <title>Whole genome sequence of Desulfovibrio magneticus strain RS-1 revealed common gene clusters in magnetotactic bacteria.</title>
        <authorList>
            <person name="Nakazawa H."/>
            <person name="Arakaki A."/>
            <person name="Narita-Yamada S."/>
            <person name="Yashiro I."/>
            <person name="Jinno K."/>
            <person name="Aoki N."/>
            <person name="Tsuruyama A."/>
            <person name="Okamura Y."/>
            <person name="Tanikawa S."/>
            <person name="Fujita N."/>
            <person name="Takeyama H."/>
            <person name="Matsunaga T."/>
        </authorList>
    </citation>
    <scope>NUCLEOTIDE SEQUENCE [LARGE SCALE GENOMIC DNA]</scope>
    <source>
        <strain evidence="5">ATCC 700980 / DSM 13731 / RS-1</strain>
    </source>
</reference>
<dbReference type="InterPro" id="IPR052030">
    <property type="entry name" value="Peptidase_M20/M20A_hydrolases"/>
</dbReference>
<dbReference type="InterPro" id="IPR036264">
    <property type="entry name" value="Bact_exopeptidase_dim_dom"/>
</dbReference>
<comment type="similarity">
    <text evidence="2">Belongs to the peptidase M20A family.</text>
</comment>
<organism evidence="4 5">
    <name type="scientific">Solidesulfovibrio magneticus (strain ATCC 700980 / DSM 13731 / RS-1)</name>
    <name type="common">Desulfovibrio magneticus</name>
    <dbReference type="NCBI Taxonomy" id="573370"/>
    <lineage>
        <taxon>Bacteria</taxon>
        <taxon>Pseudomonadati</taxon>
        <taxon>Thermodesulfobacteriota</taxon>
        <taxon>Desulfovibrionia</taxon>
        <taxon>Desulfovibrionales</taxon>
        <taxon>Desulfovibrionaceae</taxon>
        <taxon>Solidesulfovibrio</taxon>
    </lineage>
</organism>
<protein>
    <recommendedName>
        <fullName evidence="2">Peptidase M20 domain-containing protein 2</fullName>
    </recommendedName>
</protein>
<dbReference type="SUPFAM" id="SSF53187">
    <property type="entry name" value="Zn-dependent exopeptidases"/>
    <property type="match status" value="1"/>
</dbReference>
<dbReference type="GO" id="GO:0046657">
    <property type="term" value="P:folic acid catabolic process"/>
    <property type="evidence" value="ECO:0007669"/>
    <property type="project" value="TreeGrafter"/>
</dbReference>
<dbReference type="Pfam" id="PF01546">
    <property type="entry name" value="Peptidase_M20"/>
    <property type="match status" value="1"/>
</dbReference>
<dbReference type="FunFam" id="3.30.70.360:FF:000004">
    <property type="entry name" value="Peptidase M20 domain-containing protein 2"/>
    <property type="match status" value="1"/>
</dbReference>
<evidence type="ECO:0000256" key="2">
    <source>
        <dbReference type="PIRNR" id="PIRNR037226"/>
    </source>
</evidence>
<dbReference type="RefSeq" id="WP_015861413.1">
    <property type="nucleotide sequence ID" value="NC_012796.1"/>
</dbReference>
<dbReference type="InterPro" id="IPR017144">
    <property type="entry name" value="Xaa-Arg_dipeptidase"/>
</dbReference>
<evidence type="ECO:0000256" key="1">
    <source>
        <dbReference type="ARBA" id="ARBA00022801"/>
    </source>
</evidence>
<dbReference type="GO" id="GO:0005737">
    <property type="term" value="C:cytoplasm"/>
    <property type="evidence" value="ECO:0007669"/>
    <property type="project" value="TreeGrafter"/>
</dbReference>
<dbReference type="GO" id="GO:0071713">
    <property type="term" value="F:para-aminobenzoyl-glutamate hydrolase activity"/>
    <property type="evidence" value="ECO:0007669"/>
    <property type="project" value="TreeGrafter"/>
</dbReference>
<dbReference type="Gene3D" id="3.40.630.10">
    <property type="entry name" value="Zn peptidases"/>
    <property type="match status" value="1"/>
</dbReference>
<dbReference type="PIRSF" id="PIRSF037226">
    <property type="entry name" value="Amidohydrolase_ACY1L2_prd"/>
    <property type="match status" value="1"/>
</dbReference>
<feature type="domain" description="Peptidase M20 dimerisation" evidence="3">
    <location>
        <begin position="207"/>
        <end position="299"/>
    </location>
</feature>
<name>C4XGU2_SOLM1</name>
<dbReference type="OrthoDB" id="9777385at2"/>
<sequence length="437" mass="44930">MKARFGAARLLGALLAALVGLVLAFPAVGRADAVTDSVAAVEPTCRDVADRIFALREQGGAEHQSSALLRETLAGLGFAVTGDLSVPADLVPGGVSQTAFRAEMAGNAPGPTVAIMLEYDALANGHSCGHNLIAGSGLVAAAALARLMPGLPGRLVVMGTPDEERGSAGGGKVALLEGGHFDGADVVLITHPADRWSLDQRLLAMKRATFTFHGKASHAAAAPEKGVNALNAVQLTFHCADMLRQHLPQDVRLHGIVTKGGDKVNVVPELAQAEFAVRALDTATMDDAYARLVDCAKAGALGTGASLEFVAPRVALTSPVVVAPLIEATRRGLLAAGVEAGQLKDWTEFVSSDLGRVGNAYPTVNVWFKIAPGGTALHSDAMREAAGSPEGWQAARKAATAVALTAYEMFTHPQEVEAVKQAFTAARGKATGGAPAP</sequence>
<dbReference type="SUPFAM" id="SSF55031">
    <property type="entry name" value="Bacterial exopeptidase dimerisation domain"/>
    <property type="match status" value="1"/>
</dbReference>
<proteinExistence type="inferred from homology"/>
<dbReference type="Proteomes" id="UP000009071">
    <property type="component" value="Chromosome"/>
</dbReference>
<dbReference type="eggNOG" id="COG1473">
    <property type="taxonomic scope" value="Bacteria"/>
</dbReference>
<accession>C4XGU2</accession>
<gene>
    <name evidence="4" type="ordered locus">DMR_27560</name>
</gene>
<keyword evidence="5" id="KW-1185">Reference proteome</keyword>
<dbReference type="STRING" id="573370.DMR_27560"/>
<dbReference type="Gene3D" id="3.30.70.360">
    <property type="match status" value="1"/>
</dbReference>
<keyword evidence="1" id="KW-0378">Hydrolase</keyword>
<evidence type="ECO:0000259" key="3">
    <source>
        <dbReference type="Pfam" id="PF07687"/>
    </source>
</evidence>
<dbReference type="PANTHER" id="PTHR30575:SF3">
    <property type="entry name" value="PEPTIDASE M20 DIMERISATION DOMAIN-CONTAINING PROTEIN"/>
    <property type="match status" value="1"/>
</dbReference>